<dbReference type="Proteomes" id="UP000239724">
    <property type="component" value="Unassembled WGS sequence"/>
</dbReference>
<proteinExistence type="predicted"/>
<reference evidence="2 3" key="1">
    <citation type="journal article" date="2018" name="Arch. Microbiol.">
        <title>New insights into the metabolic potential of the phototrophic purple bacterium Rhodopila globiformis DSM 161(T) from its draft genome sequence and evidence for a vanadium-dependent nitrogenase.</title>
        <authorList>
            <person name="Imhoff J.F."/>
            <person name="Rahn T."/>
            <person name="Kunzel S."/>
            <person name="Neulinger S.C."/>
        </authorList>
    </citation>
    <scope>NUCLEOTIDE SEQUENCE [LARGE SCALE GENOMIC DNA]</scope>
    <source>
        <strain evidence="2 3">DSM 161</strain>
    </source>
</reference>
<evidence type="ECO:0000256" key="1">
    <source>
        <dbReference type="SAM" id="MobiDB-lite"/>
    </source>
</evidence>
<sequence length="131" mass="14570">MSKLLFRIGGLGIPDDLRLQYALERAERGEDADTHITFTDAGAFFGIMTAARMRLMQYIHDRRTVPSIRALAEGLERSYANMHHDVQALLDAGLLEQRGTTLMVSWDGEDDPSQEECGAPDPHADTVVNQV</sequence>
<name>A0A2S6N098_RHOGL</name>
<gene>
    <name evidence="2" type="ORF">CCS01_25535</name>
</gene>
<keyword evidence="3" id="KW-1185">Reference proteome</keyword>
<accession>A0A2S6N098</accession>
<dbReference type="Pfam" id="PF25212">
    <property type="entry name" value="HVO_A0114"/>
    <property type="match status" value="1"/>
</dbReference>
<feature type="region of interest" description="Disordered" evidence="1">
    <location>
        <begin position="108"/>
        <end position="131"/>
    </location>
</feature>
<organism evidence="2 3">
    <name type="scientific">Rhodopila globiformis</name>
    <name type="common">Rhodopseudomonas globiformis</name>
    <dbReference type="NCBI Taxonomy" id="1071"/>
    <lineage>
        <taxon>Bacteria</taxon>
        <taxon>Pseudomonadati</taxon>
        <taxon>Pseudomonadota</taxon>
        <taxon>Alphaproteobacteria</taxon>
        <taxon>Acetobacterales</taxon>
        <taxon>Acetobacteraceae</taxon>
        <taxon>Rhodopila</taxon>
    </lineage>
</organism>
<dbReference type="AlphaFoldDB" id="A0A2S6N098"/>
<evidence type="ECO:0000313" key="2">
    <source>
        <dbReference type="EMBL" id="PPQ28032.1"/>
    </source>
</evidence>
<evidence type="ECO:0000313" key="3">
    <source>
        <dbReference type="Proteomes" id="UP000239724"/>
    </source>
</evidence>
<comment type="caution">
    <text evidence="2">The sequence shown here is derived from an EMBL/GenBank/DDBJ whole genome shotgun (WGS) entry which is preliminary data.</text>
</comment>
<dbReference type="OrthoDB" id="7471569at2"/>
<dbReference type="EMBL" id="NHRY01000250">
    <property type="protein sequence ID" value="PPQ28032.1"/>
    <property type="molecule type" value="Genomic_DNA"/>
</dbReference>
<protein>
    <recommendedName>
        <fullName evidence="4">HTH marR-type domain-containing protein</fullName>
    </recommendedName>
</protein>
<evidence type="ECO:0008006" key="4">
    <source>
        <dbReference type="Google" id="ProtNLM"/>
    </source>
</evidence>
<dbReference type="RefSeq" id="WP_104521647.1">
    <property type="nucleotide sequence ID" value="NZ_NHRY01000250.1"/>
</dbReference>